<sequence>MYTRLSPPLWGRVGEGGSHELRSRPGLPPSLTLPHKGGGNGKITSRCLSCLATIAALIALALPAQAADDGIAAPTLRASVTVTSDLVRVGDLIDNAGSAALIPVYRSPDLGTTGALPVAQVLSVLRAKQVIGVMTGDIKEVAVTRLARTLANKDLENAVATALERRFGLGDAANITVTFDRGISEMRLDASNSGALQPIATRYDARSGRFDLTFEISNDNNPTPTKLRFTGTAIETVEVAVLTRDIERTEMLKSSDLALERRPKAEVTGEPASRDRAVGMQLRRPMRAGTPIRVADMARPEFVQRDQNVTIIYQVPGLYLTTRGKAVESGAEGDIVSVLNIQTKRTLSGVVTGRGQVTVQGASQSAPMAPAVEQTSSLQRETPAPAAPAPASQTKVSQAQIPPAQFLQAQAKSE</sequence>
<dbReference type="PANTHER" id="PTHR36307:SF1">
    <property type="entry name" value="FLAGELLA BASAL BODY P-RING FORMATION PROTEIN FLGA"/>
    <property type="match status" value="1"/>
</dbReference>
<comment type="subcellular location">
    <subcellularLocation>
        <location evidence="1">Periplasm</location>
    </subcellularLocation>
</comment>
<dbReference type="InterPro" id="IPR039246">
    <property type="entry name" value="Flagellar_FlgA"/>
</dbReference>
<evidence type="ECO:0000313" key="7">
    <source>
        <dbReference type="Proteomes" id="UP000324797"/>
    </source>
</evidence>
<dbReference type="PANTHER" id="PTHR36307">
    <property type="entry name" value="FLAGELLA BASAL BODY P-RING FORMATION PROTEIN FLGA"/>
    <property type="match status" value="1"/>
</dbReference>
<evidence type="ECO:0000256" key="4">
    <source>
        <dbReference type="SAM" id="MobiDB-lite"/>
    </source>
</evidence>
<reference evidence="6 7" key="1">
    <citation type="submission" date="2019-08" db="EMBL/GenBank/DDBJ databases">
        <title>Bradyrhizobium hipponensis sp. nov., a rhizobium isolated from a Lupinus angustifolius root nodule in Tunisia.</title>
        <authorList>
            <person name="Off K."/>
            <person name="Rejili M."/>
            <person name="Mars M."/>
            <person name="Brachmann A."/>
            <person name="Marin M."/>
        </authorList>
    </citation>
    <scope>NUCLEOTIDE SEQUENCE [LARGE SCALE GENOMIC DNA]</scope>
    <source>
        <strain evidence="7">aSej3</strain>
    </source>
</reference>
<dbReference type="InterPro" id="IPR013974">
    <property type="entry name" value="SAF"/>
</dbReference>
<keyword evidence="3" id="KW-0574">Periplasm</keyword>
<name>A0A5S4YKR5_9BRAD</name>
<protein>
    <submittedName>
        <fullName evidence="6">Flagellar basal body P-ring formation protein FlgA</fullName>
    </submittedName>
</protein>
<proteinExistence type="predicted"/>
<evidence type="ECO:0000313" key="6">
    <source>
        <dbReference type="EMBL" id="TYO63945.1"/>
    </source>
</evidence>
<evidence type="ECO:0000256" key="2">
    <source>
        <dbReference type="ARBA" id="ARBA00022729"/>
    </source>
</evidence>
<keyword evidence="6" id="KW-0969">Cilium</keyword>
<dbReference type="Gene3D" id="3.90.1210.10">
    <property type="entry name" value="Antifreeze-like/N-acetylneuraminic acid synthase C-terminal domain"/>
    <property type="match status" value="1"/>
</dbReference>
<evidence type="ECO:0000259" key="5">
    <source>
        <dbReference type="SMART" id="SM00858"/>
    </source>
</evidence>
<keyword evidence="6" id="KW-0282">Flagellum</keyword>
<keyword evidence="6" id="KW-0966">Cell projection</keyword>
<gene>
    <name evidence="6" type="primary">flgA</name>
    <name evidence="6" type="ORF">FXV83_24670</name>
</gene>
<dbReference type="NCBIfam" id="TIGR03170">
    <property type="entry name" value="flgA_cterm"/>
    <property type="match status" value="1"/>
</dbReference>
<dbReference type="CDD" id="cd11614">
    <property type="entry name" value="SAF_CpaB_FlgA_like"/>
    <property type="match status" value="1"/>
</dbReference>
<feature type="domain" description="SAF" evidence="5">
    <location>
        <begin position="237"/>
        <end position="298"/>
    </location>
</feature>
<evidence type="ECO:0000256" key="3">
    <source>
        <dbReference type="ARBA" id="ARBA00022764"/>
    </source>
</evidence>
<dbReference type="SMART" id="SM00858">
    <property type="entry name" value="SAF"/>
    <property type="match status" value="1"/>
</dbReference>
<dbReference type="AlphaFoldDB" id="A0A5S4YKR5"/>
<dbReference type="Pfam" id="PF13144">
    <property type="entry name" value="ChapFlgA"/>
    <property type="match status" value="1"/>
</dbReference>
<comment type="caution">
    <text evidence="6">The sequence shown here is derived from an EMBL/GenBank/DDBJ whole genome shotgun (WGS) entry which is preliminary data.</text>
</comment>
<dbReference type="GO" id="GO:0042597">
    <property type="term" value="C:periplasmic space"/>
    <property type="evidence" value="ECO:0007669"/>
    <property type="project" value="UniProtKB-SubCell"/>
</dbReference>
<accession>A0A5S4YKR5</accession>
<feature type="region of interest" description="Disordered" evidence="4">
    <location>
        <begin position="360"/>
        <end position="414"/>
    </location>
</feature>
<evidence type="ECO:0000256" key="1">
    <source>
        <dbReference type="ARBA" id="ARBA00004418"/>
    </source>
</evidence>
<keyword evidence="7" id="KW-1185">Reference proteome</keyword>
<keyword evidence="2" id="KW-0732">Signal</keyword>
<dbReference type="EMBL" id="VSTH01000084">
    <property type="protein sequence ID" value="TYO63945.1"/>
    <property type="molecule type" value="Genomic_DNA"/>
</dbReference>
<dbReference type="GO" id="GO:0044780">
    <property type="term" value="P:bacterial-type flagellum assembly"/>
    <property type="evidence" value="ECO:0007669"/>
    <property type="project" value="InterPro"/>
</dbReference>
<dbReference type="Proteomes" id="UP000324797">
    <property type="component" value="Unassembled WGS sequence"/>
</dbReference>
<organism evidence="6 7">
    <name type="scientific">Bradyrhizobium hipponense</name>
    <dbReference type="NCBI Taxonomy" id="2605638"/>
    <lineage>
        <taxon>Bacteria</taxon>
        <taxon>Pseudomonadati</taxon>
        <taxon>Pseudomonadota</taxon>
        <taxon>Alphaproteobacteria</taxon>
        <taxon>Hyphomicrobiales</taxon>
        <taxon>Nitrobacteraceae</taxon>
        <taxon>Bradyrhizobium</taxon>
    </lineage>
</organism>
<dbReference type="InterPro" id="IPR017585">
    <property type="entry name" value="SAF_FlgA"/>
</dbReference>
<dbReference type="Gene3D" id="2.30.30.760">
    <property type="match status" value="1"/>
</dbReference>
<feature type="region of interest" description="Disordered" evidence="4">
    <location>
        <begin position="13"/>
        <end position="38"/>
    </location>
</feature>